<gene>
    <name evidence="1" type="ORF">F3F73_03130</name>
</gene>
<accession>A0A7J4XNF5</accession>
<organism evidence="1 2">
    <name type="scientific">Bacteroides salyersiae</name>
    <dbReference type="NCBI Taxonomy" id="291644"/>
    <lineage>
        <taxon>Bacteria</taxon>
        <taxon>Pseudomonadati</taxon>
        <taxon>Bacteroidota</taxon>
        <taxon>Bacteroidia</taxon>
        <taxon>Bacteroidales</taxon>
        <taxon>Bacteroidaceae</taxon>
        <taxon>Bacteroides</taxon>
    </lineage>
</organism>
<protein>
    <submittedName>
        <fullName evidence="1">Uncharacterized protein</fullName>
    </submittedName>
</protein>
<dbReference type="EMBL" id="VWMK01000002">
    <property type="protein sequence ID" value="KAA3769428.1"/>
    <property type="molecule type" value="Genomic_DNA"/>
</dbReference>
<name>A0A7J4XNF5_9BACE</name>
<evidence type="ECO:0000313" key="1">
    <source>
        <dbReference type="EMBL" id="KAA3769428.1"/>
    </source>
</evidence>
<sequence>MNKTGDEVELDVFNIIKESPLAKEIKGIVYREGTRPLDSKDEDIVVSFITGLPGQFQAGSVNVNIYVPNVDNGSNVLVKDAARCRYLGRKADEVVGSLPPSDYFFSLGAMIQTYKAEKLEQYFVNVKINFKLKTF</sequence>
<reference evidence="1 2" key="1">
    <citation type="journal article" date="2019" name="Nat. Med.">
        <title>A library of human gut bacterial isolates paired with longitudinal multiomics data enables mechanistic microbiome research.</title>
        <authorList>
            <person name="Poyet M."/>
            <person name="Groussin M."/>
            <person name="Gibbons S.M."/>
            <person name="Avila-Pacheco J."/>
            <person name="Jiang X."/>
            <person name="Kearney S.M."/>
            <person name="Perrotta A.R."/>
            <person name="Berdy B."/>
            <person name="Zhao S."/>
            <person name="Lieberman T.D."/>
            <person name="Swanson P.K."/>
            <person name="Smith M."/>
            <person name="Roesemann S."/>
            <person name="Alexander J.E."/>
            <person name="Rich S.A."/>
            <person name="Livny J."/>
            <person name="Vlamakis H."/>
            <person name="Clish C."/>
            <person name="Bullock K."/>
            <person name="Deik A."/>
            <person name="Scott J."/>
            <person name="Pierce K.A."/>
            <person name="Xavier R.J."/>
            <person name="Alm E.J."/>
        </authorList>
    </citation>
    <scope>NUCLEOTIDE SEQUENCE [LARGE SCALE GENOMIC DNA]</scope>
    <source>
        <strain evidence="1 2">BIOML-A10</strain>
    </source>
</reference>
<comment type="caution">
    <text evidence="1">The sequence shown here is derived from an EMBL/GenBank/DDBJ whole genome shotgun (WGS) entry which is preliminary data.</text>
</comment>
<dbReference type="RefSeq" id="WP_130058614.1">
    <property type="nucleotide sequence ID" value="NZ_JADNPJ010000002.1"/>
</dbReference>
<proteinExistence type="predicted"/>
<dbReference type="Proteomes" id="UP000422221">
    <property type="component" value="Unassembled WGS sequence"/>
</dbReference>
<evidence type="ECO:0000313" key="2">
    <source>
        <dbReference type="Proteomes" id="UP000422221"/>
    </source>
</evidence>
<dbReference type="AlphaFoldDB" id="A0A7J4XNF5"/>